<dbReference type="KEGG" id="bbes:BESB_038600"/>
<dbReference type="EMBL" id="NWUJ01000002">
    <property type="protein sequence ID" value="PFH37402.1"/>
    <property type="molecule type" value="Genomic_DNA"/>
</dbReference>
<dbReference type="GO" id="GO:0016226">
    <property type="term" value="P:iron-sulfur cluster assembly"/>
    <property type="evidence" value="ECO:0007669"/>
    <property type="project" value="InterPro"/>
</dbReference>
<dbReference type="GeneID" id="40308841"/>
<dbReference type="AlphaFoldDB" id="A0A2A9MNV5"/>
<organism evidence="3 4">
    <name type="scientific">Besnoitia besnoiti</name>
    <name type="common">Apicomplexan protozoan</name>
    <dbReference type="NCBI Taxonomy" id="94643"/>
    <lineage>
        <taxon>Eukaryota</taxon>
        <taxon>Sar</taxon>
        <taxon>Alveolata</taxon>
        <taxon>Apicomplexa</taxon>
        <taxon>Conoidasida</taxon>
        <taxon>Coccidia</taxon>
        <taxon>Eucoccidiorida</taxon>
        <taxon>Eimeriorina</taxon>
        <taxon>Sarcocystidae</taxon>
        <taxon>Besnoitia</taxon>
    </lineage>
</organism>
<keyword evidence="4" id="KW-1185">Reference proteome</keyword>
<evidence type="ECO:0000313" key="4">
    <source>
        <dbReference type="Proteomes" id="UP000224006"/>
    </source>
</evidence>
<feature type="compositionally biased region" description="Low complexity" evidence="1">
    <location>
        <begin position="92"/>
        <end position="105"/>
    </location>
</feature>
<gene>
    <name evidence="3" type="ORF">BESB_038600</name>
</gene>
<dbReference type="PANTHER" id="PTHR43575:SF1">
    <property type="entry name" value="PROTEIN ABCI7, CHLOROPLASTIC"/>
    <property type="match status" value="1"/>
</dbReference>
<reference evidence="3 4" key="1">
    <citation type="submission" date="2017-09" db="EMBL/GenBank/DDBJ databases">
        <title>Genome sequencing of Besnoitia besnoiti strain Bb-Ger1.</title>
        <authorList>
            <person name="Schares G."/>
            <person name="Venepally P."/>
            <person name="Lorenzi H.A."/>
        </authorList>
    </citation>
    <scope>NUCLEOTIDE SEQUENCE [LARGE SCALE GENOMIC DNA]</scope>
    <source>
        <strain evidence="3 4">Bb-Ger1</strain>
    </source>
</reference>
<dbReference type="InterPro" id="IPR055346">
    <property type="entry name" value="Fe-S_cluster_assembly_SufBD"/>
</dbReference>
<dbReference type="RefSeq" id="XP_029221411.1">
    <property type="nucleotide sequence ID" value="XM_029362446.1"/>
</dbReference>
<sequence>MHRYIGKTSRKFDSDFAIYDYRKFDFGMAKFSALNLASMSDAACIVLGDDPCCRQEGKERINEEKRARGAAIVESLVGRASEPRTAEVKKLAQSSDGARADASAAPHDRRTQPAGKQIGVSPARPLGDGAEYGAEGRLPAAGRERQEALQKAGEAKEKMTLESLIDAMEQSQERGAEATNARGDALSQKRKEMKFQVLHLVTSDDIDLLPYMHQREKAAASAAASEAASGLASGSASGIPLKPPAHPLINPRLVVHVGKGVNCTLHQTFVSLVDLLPETDQQRLRRERERQEKARPAYMRGRGRGGFVNSNTRIVLEEGAELHHIYDQEQAADSWHIENLSVQMDRNSTYVLRHIDLGAQAGRFNLQVEGAESSRHVSLGLAVLNRQQEHGKYEMFHHLKPRAETSQVMKSLIGGKARAVWRGRIRIERDGVGAAAESLNRVVLLDEGSRCVAIPTLEIIPDDVVKANHGAMIRDLDTEPLFFLMSRGIDELEARKMLMKASSDLSPLRIT</sequence>
<dbReference type="VEuPathDB" id="ToxoDB:BESB_038600"/>
<dbReference type="SUPFAM" id="SSF101960">
    <property type="entry name" value="Stabilizer of iron transporter SufD"/>
    <property type="match status" value="1"/>
</dbReference>
<dbReference type="Proteomes" id="UP000224006">
    <property type="component" value="Chromosome II"/>
</dbReference>
<feature type="compositionally biased region" description="Basic and acidic residues" evidence="1">
    <location>
        <begin position="142"/>
        <end position="156"/>
    </location>
</feature>
<evidence type="ECO:0000313" key="3">
    <source>
        <dbReference type="EMBL" id="PFH37402.1"/>
    </source>
</evidence>
<dbReference type="OrthoDB" id="2510at2759"/>
<proteinExistence type="predicted"/>
<feature type="domain" description="SUF system FeS cluster assembly SufBD core" evidence="2">
    <location>
        <begin position="304"/>
        <end position="501"/>
    </location>
</feature>
<comment type="caution">
    <text evidence="3">The sequence shown here is derived from an EMBL/GenBank/DDBJ whole genome shotgun (WGS) entry which is preliminary data.</text>
</comment>
<dbReference type="InterPro" id="IPR037284">
    <property type="entry name" value="SUF_FeS_clus_asmbl_SufBD_sf"/>
</dbReference>
<accession>A0A2A9MNV5</accession>
<dbReference type="InterPro" id="IPR000825">
    <property type="entry name" value="SUF_FeS_clus_asmbl_SufBD_core"/>
</dbReference>
<evidence type="ECO:0000259" key="2">
    <source>
        <dbReference type="Pfam" id="PF01458"/>
    </source>
</evidence>
<dbReference type="Pfam" id="PF01458">
    <property type="entry name" value="SUFBD_core"/>
    <property type="match status" value="1"/>
</dbReference>
<name>A0A2A9MNV5_BESBE</name>
<feature type="region of interest" description="Disordered" evidence="1">
    <location>
        <begin position="83"/>
        <end position="156"/>
    </location>
</feature>
<evidence type="ECO:0000256" key="1">
    <source>
        <dbReference type="SAM" id="MobiDB-lite"/>
    </source>
</evidence>
<dbReference type="STRING" id="94643.A0A2A9MNV5"/>
<protein>
    <submittedName>
        <fullName evidence="3">SufB/sufD domain-containing protein</fullName>
    </submittedName>
</protein>
<dbReference type="PANTHER" id="PTHR43575">
    <property type="entry name" value="PROTEIN ABCI7, CHLOROPLASTIC"/>
    <property type="match status" value="1"/>
</dbReference>